<dbReference type="KEGG" id="bcou:IC761_26885"/>
<proteinExistence type="predicted"/>
<evidence type="ECO:0000313" key="2">
    <source>
        <dbReference type="Proteomes" id="UP000594621"/>
    </source>
</evidence>
<protein>
    <submittedName>
        <fullName evidence="1">Uncharacterized protein</fullName>
    </submittedName>
</protein>
<gene>
    <name evidence="1" type="ORF">IC761_26885</name>
</gene>
<keyword evidence="2" id="KW-1185">Reference proteome</keyword>
<accession>A0A7S9GYQ7</accession>
<evidence type="ECO:0000313" key="1">
    <source>
        <dbReference type="EMBL" id="QPF90106.1"/>
    </source>
</evidence>
<dbReference type="AlphaFoldDB" id="A0A7S9GYQ7"/>
<name>A0A7S9GYQ7_9BRAD</name>
<dbReference type="Proteomes" id="UP000594621">
    <property type="component" value="Chromosome"/>
</dbReference>
<organism evidence="1 2">
    <name type="scientific">Bradyrhizobium commune</name>
    <dbReference type="NCBI Taxonomy" id="83627"/>
    <lineage>
        <taxon>Bacteria</taxon>
        <taxon>Pseudomonadati</taxon>
        <taxon>Pseudomonadota</taxon>
        <taxon>Alphaproteobacteria</taxon>
        <taxon>Hyphomicrobiales</taxon>
        <taxon>Nitrobacteraceae</taxon>
        <taxon>Bradyrhizobium</taxon>
    </lineage>
</organism>
<dbReference type="EMBL" id="CP061379">
    <property type="protein sequence ID" value="QPF90106.1"/>
    <property type="molecule type" value="Genomic_DNA"/>
</dbReference>
<sequence>MVLAPERIGRQTERRTINDIVPAASLQRGEANARLMSASLPATVQRADITGGQATFEFQGKNRSLMRADDA</sequence>
<reference evidence="1 2" key="1">
    <citation type="submission" date="2020-09" db="EMBL/GenBank/DDBJ databases">
        <title>Complete genomes of bradyrhizobia occurring on native shrubby legumes in Australia.</title>
        <authorList>
            <person name="Lafay B."/>
        </authorList>
    </citation>
    <scope>NUCLEOTIDE SEQUENCE [LARGE SCALE GENOMIC DNA]</scope>
    <source>
        <strain evidence="1 2">BDV5040</strain>
    </source>
</reference>
<dbReference type="RefSeq" id="WP_195799700.1">
    <property type="nucleotide sequence ID" value="NZ_CP061379.1"/>
</dbReference>